<sequence length="183" mass="20938">MRIKRLSTPFGHIEVLKNGVLVEFEIEQGSDQFEGYYLNDVTKLYPSGLYTIIIPIDRSAIGDTYYVKYSKGELNDDGGGENTRNAICELDGYVFGLGWADTEYIEDGYKFWYPELYNDRTRILPYSENGIIGSGIEFEIIPDAKYNDLDERIISQSKEIRIIAAWTSSDSPYAWNIISYVTC</sequence>
<gene>
    <name evidence="1" type="ORF">RASY3_13180</name>
</gene>
<organism evidence="1 2">
    <name type="scientific">Ruminococcus albus SY3</name>
    <dbReference type="NCBI Taxonomy" id="1341156"/>
    <lineage>
        <taxon>Bacteria</taxon>
        <taxon>Bacillati</taxon>
        <taxon>Bacillota</taxon>
        <taxon>Clostridia</taxon>
        <taxon>Eubacteriales</taxon>
        <taxon>Oscillospiraceae</taxon>
        <taxon>Ruminococcus</taxon>
    </lineage>
</organism>
<comment type="caution">
    <text evidence="1">The sequence shown here is derived from an EMBL/GenBank/DDBJ whole genome shotgun (WGS) entry which is preliminary data.</text>
</comment>
<evidence type="ECO:0000313" key="1">
    <source>
        <dbReference type="EMBL" id="EXM38426.1"/>
    </source>
</evidence>
<name>A0A011VT35_RUMAL</name>
<dbReference type="AlphaFoldDB" id="A0A011VT35"/>
<evidence type="ECO:0000313" key="2">
    <source>
        <dbReference type="Proteomes" id="UP000021369"/>
    </source>
</evidence>
<protein>
    <submittedName>
        <fullName evidence="1">Uncharacterized protein</fullName>
    </submittedName>
</protein>
<accession>A0A011VT35</accession>
<dbReference type="RefSeq" id="WP_037289002.1">
    <property type="nucleotide sequence ID" value="NZ_JEOB01000004.1"/>
</dbReference>
<dbReference type="Proteomes" id="UP000021369">
    <property type="component" value="Unassembled WGS sequence"/>
</dbReference>
<proteinExistence type="predicted"/>
<keyword evidence="2" id="KW-1185">Reference proteome</keyword>
<dbReference type="OrthoDB" id="1819429at2"/>
<dbReference type="PATRIC" id="fig|1341156.4.peg.3657"/>
<reference evidence="1 2" key="1">
    <citation type="submission" date="2013-06" db="EMBL/GenBank/DDBJ databases">
        <title>Rumen cellulosomics: divergent fiber-degrading strategies revealed by comparative genome-wide analysis of six Ruminococcal strains.</title>
        <authorList>
            <person name="Dassa B."/>
            <person name="Borovok I."/>
            <person name="Lamed R."/>
            <person name="Flint H."/>
            <person name="Yeoman C.J."/>
            <person name="White B."/>
            <person name="Bayer E.A."/>
        </authorList>
    </citation>
    <scope>NUCLEOTIDE SEQUENCE [LARGE SCALE GENOMIC DNA]</scope>
    <source>
        <strain evidence="1 2">SY3</strain>
    </source>
</reference>
<dbReference type="EMBL" id="JEOB01000004">
    <property type="protein sequence ID" value="EXM38426.1"/>
    <property type="molecule type" value="Genomic_DNA"/>
</dbReference>